<name>A0A161WF47_9CLOT</name>
<dbReference type="InterPro" id="IPR050640">
    <property type="entry name" value="Bact_2-comp_sensor_kinase"/>
</dbReference>
<dbReference type="STRING" id="1121326.CLMAG_40360"/>
<evidence type="ECO:0000256" key="1">
    <source>
        <dbReference type="ARBA" id="ARBA00000085"/>
    </source>
</evidence>
<keyword evidence="13" id="KW-1185">Reference proteome</keyword>
<keyword evidence="9" id="KW-0812">Transmembrane</keyword>
<dbReference type="InterPro" id="IPR003660">
    <property type="entry name" value="HAMP_dom"/>
</dbReference>
<dbReference type="SMART" id="SM00304">
    <property type="entry name" value="HAMP"/>
    <property type="match status" value="1"/>
</dbReference>
<evidence type="ECO:0000256" key="6">
    <source>
        <dbReference type="ARBA" id="ARBA00022777"/>
    </source>
</evidence>
<dbReference type="PATRIC" id="fig|1121326.3.peg.4089"/>
<evidence type="ECO:0000313" key="12">
    <source>
        <dbReference type="EMBL" id="KZL90265.1"/>
    </source>
</evidence>
<dbReference type="PROSITE" id="PS50885">
    <property type="entry name" value="HAMP"/>
    <property type="match status" value="1"/>
</dbReference>
<dbReference type="SUPFAM" id="SSF55874">
    <property type="entry name" value="ATPase domain of HSP90 chaperone/DNA topoisomerase II/histidine kinase"/>
    <property type="match status" value="1"/>
</dbReference>
<dbReference type="Pfam" id="PF02518">
    <property type="entry name" value="HATPase_c"/>
    <property type="match status" value="1"/>
</dbReference>
<dbReference type="Pfam" id="PF06580">
    <property type="entry name" value="His_kinase"/>
    <property type="match status" value="1"/>
</dbReference>
<dbReference type="SMART" id="SM00387">
    <property type="entry name" value="HATPase_c"/>
    <property type="match status" value="1"/>
</dbReference>
<dbReference type="GO" id="GO:0000155">
    <property type="term" value="F:phosphorelay sensor kinase activity"/>
    <property type="evidence" value="ECO:0007669"/>
    <property type="project" value="InterPro"/>
</dbReference>
<evidence type="ECO:0000256" key="3">
    <source>
        <dbReference type="ARBA" id="ARBA00012438"/>
    </source>
</evidence>
<dbReference type="InterPro" id="IPR010559">
    <property type="entry name" value="Sig_transdc_His_kin_internal"/>
</dbReference>
<feature type="domain" description="HAMP" evidence="11">
    <location>
        <begin position="201"/>
        <end position="254"/>
    </location>
</feature>
<dbReference type="PANTHER" id="PTHR34220:SF7">
    <property type="entry name" value="SENSOR HISTIDINE KINASE YPDA"/>
    <property type="match status" value="1"/>
</dbReference>
<dbReference type="OrthoDB" id="9809348at2"/>
<evidence type="ECO:0000256" key="2">
    <source>
        <dbReference type="ARBA" id="ARBA00004370"/>
    </source>
</evidence>
<feature type="transmembrane region" description="Helical" evidence="9">
    <location>
        <begin position="12"/>
        <end position="31"/>
    </location>
</feature>
<proteinExistence type="predicted"/>
<feature type="coiled-coil region" evidence="8">
    <location>
        <begin position="252"/>
        <end position="279"/>
    </location>
</feature>
<keyword evidence="9" id="KW-0472">Membrane</keyword>
<keyword evidence="4" id="KW-0597">Phosphoprotein</keyword>
<evidence type="ECO:0000256" key="8">
    <source>
        <dbReference type="SAM" id="Coils"/>
    </source>
</evidence>
<keyword evidence="9" id="KW-1133">Transmembrane helix</keyword>
<gene>
    <name evidence="12" type="primary">yehU_4</name>
    <name evidence="12" type="ORF">CLMAG_40360</name>
</gene>
<dbReference type="Proteomes" id="UP000076603">
    <property type="component" value="Unassembled WGS sequence"/>
</dbReference>
<evidence type="ECO:0000256" key="7">
    <source>
        <dbReference type="ARBA" id="ARBA00023012"/>
    </source>
</evidence>
<evidence type="ECO:0000313" key="13">
    <source>
        <dbReference type="Proteomes" id="UP000076603"/>
    </source>
</evidence>
<protein>
    <recommendedName>
        <fullName evidence="3">histidine kinase</fullName>
        <ecNumber evidence="3">2.7.13.3</ecNumber>
    </recommendedName>
</protein>
<evidence type="ECO:0000259" key="10">
    <source>
        <dbReference type="PROSITE" id="PS50109"/>
    </source>
</evidence>
<sequence length="500" mass="57655">MKTKSLKNRLMSFVIFTILSMILIEAFTVLISKKIEITYSVMIKKMLLVNEISNDIDSSLFYFDKYIDTKALSDFNQYEINYKNAKGKILLLRDNTSEEIIYILRDLENTLDNYKQHGDSSITKYKRLNKDEEFYKEFIETKNIGSYCKTYIEKLNSSFLNYNSQLYKNIVKNNSIVYGSLITFIVIIIGFCILYSVSFSRKLAKSLDSLVKKSKQVSKGNFKDSSIIETEIYEIDVLAKGFNSMTSAINKLIESIKRKAEVERQLKDQQMKNLQIENLLKHTQIKMLQSQINPHFLFNTLNSIVQISIIEGAYETEKLIKSISELLRYNLRNIDRYVSLQDELDVVKNYVFIQETRFEDRVKFKIEVNGNIEDIKVPSMTIQPIVENAFIHGIEPKEDGGEIFIKIERLKDICIILIEDNGCGIDEETLRKINSISNETKYSGHATGIGVGNVVKRLQLLYHSNDILQIESKVNIGTKVFLKIPVKGSAVNYDKNINCG</sequence>
<evidence type="ECO:0000256" key="4">
    <source>
        <dbReference type="ARBA" id="ARBA00022553"/>
    </source>
</evidence>
<comment type="catalytic activity">
    <reaction evidence="1">
        <text>ATP + protein L-histidine = ADP + protein N-phospho-L-histidine.</text>
        <dbReference type="EC" id="2.7.13.3"/>
    </reaction>
</comment>
<feature type="transmembrane region" description="Helical" evidence="9">
    <location>
        <begin position="176"/>
        <end position="197"/>
    </location>
</feature>
<dbReference type="PANTHER" id="PTHR34220">
    <property type="entry name" value="SENSOR HISTIDINE KINASE YPDA"/>
    <property type="match status" value="1"/>
</dbReference>
<dbReference type="EC" id="2.7.13.3" evidence="3"/>
<dbReference type="InterPro" id="IPR005467">
    <property type="entry name" value="His_kinase_dom"/>
</dbReference>
<accession>A0A161WF47</accession>
<dbReference type="CDD" id="cd06225">
    <property type="entry name" value="HAMP"/>
    <property type="match status" value="1"/>
</dbReference>
<dbReference type="GO" id="GO:0016020">
    <property type="term" value="C:membrane"/>
    <property type="evidence" value="ECO:0007669"/>
    <property type="project" value="UniProtKB-SubCell"/>
</dbReference>
<evidence type="ECO:0000259" key="11">
    <source>
        <dbReference type="PROSITE" id="PS50885"/>
    </source>
</evidence>
<evidence type="ECO:0000256" key="5">
    <source>
        <dbReference type="ARBA" id="ARBA00022679"/>
    </source>
</evidence>
<dbReference type="Gene3D" id="3.30.565.10">
    <property type="entry name" value="Histidine kinase-like ATPase, C-terminal domain"/>
    <property type="match status" value="1"/>
</dbReference>
<dbReference type="PROSITE" id="PS50109">
    <property type="entry name" value="HIS_KIN"/>
    <property type="match status" value="1"/>
</dbReference>
<keyword evidence="8" id="KW-0175">Coiled coil</keyword>
<dbReference type="RefSeq" id="WP_066626387.1">
    <property type="nucleotide sequence ID" value="NZ_FQXL01000008.1"/>
</dbReference>
<keyword evidence="6 12" id="KW-0418">Kinase</keyword>
<evidence type="ECO:0000256" key="9">
    <source>
        <dbReference type="SAM" id="Phobius"/>
    </source>
</evidence>
<organism evidence="12 13">
    <name type="scientific">Clostridium magnum DSM 2767</name>
    <dbReference type="NCBI Taxonomy" id="1121326"/>
    <lineage>
        <taxon>Bacteria</taxon>
        <taxon>Bacillati</taxon>
        <taxon>Bacillota</taxon>
        <taxon>Clostridia</taxon>
        <taxon>Eubacteriales</taxon>
        <taxon>Clostridiaceae</taxon>
        <taxon>Clostridium</taxon>
    </lineage>
</organism>
<dbReference type="Gene3D" id="6.10.340.10">
    <property type="match status" value="1"/>
</dbReference>
<dbReference type="AlphaFoldDB" id="A0A161WF47"/>
<dbReference type="InterPro" id="IPR036890">
    <property type="entry name" value="HATPase_C_sf"/>
</dbReference>
<keyword evidence="7" id="KW-0902">Two-component regulatory system</keyword>
<comment type="subcellular location">
    <subcellularLocation>
        <location evidence="2">Membrane</location>
    </subcellularLocation>
</comment>
<reference evidence="12 13" key="1">
    <citation type="submission" date="2016-04" db="EMBL/GenBank/DDBJ databases">
        <title>Genome sequence of Clostridium magnum DSM 2767.</title>
        <authorList>
            <person name="Poehlein A."/>
            <person name="Uhlig R."/>
            <person name="Fischer R."/>
            <person name="Bahl H."/>
            <person name="Daniel R."/>
        </authorList>
    </citation>
    <scope>NUCLEOTIDE SEQUENCE [LARGE SCALE GENOMIC DNA]</scope>
    <source>
        <strain evidence="12 13">DSM 2767</strain>
    </source>
</reference>
<dbReference type="InterPro" id="IPR003594">
    <property type="entry name" value="HATPase_dom"/>
</dbReference>
<comment type="caution">
    <text evidence="12">The sequence shown here is derived from an EMBL/GenBank/DDBJ whole genome shotgun (WGS) entry which is preliminary data.</text>
</comment>
<dbReference type="EMBL" id="LWAE01000005">
    <property type="protein sequence ID" value="KZL90265.1"/>
    <property type="molecule type" value="Genomic_DNA"/>
</dbReference>
<keyword evidence="5 12" id="KW-0808">Transferase</keyword>
<feature type="domain" description="Histidine kinase" evidence="10">
    <location>
        <begin position="292"/>
        <end position="488"/>
    </location>
</feature>